<feature type="active site" evidence="9 10">
    <location>
        <position position="81"/>
    </location>
</feature>
<dbReference type="Gene3D" id="3.40.630.10">
    <property type="entry name" value="Zn peptidases"/>
    <property type="match status" value="1"/>
</dbReference>
<dbReference type="EMBL" id="CP060715">
    <property type="protein sequence ID" value="QNN59961.1"/>
    <property type="molecule type" value="Genomic_DNA"/>
</dbReference>
<dbReference type="NCBIfam" id="TIGR01882">
    <property type="entry name" value="peptidase-T"/>
    <property type="match status" value="1"/>
</dbReference>
<evidence type="ECO:0000256" key="11">
    <source>
        <dbReference type="PIRSR" id="PIRSR037215-2"/>
    </source>
</evidence>
<dbReference type="CDD" id="cd03892">
    <property type="entry name" value="M20_peptT"/>
    <property type="match status" value="1"/>
</dbReference>
<dbReference type="PANTHER" id="PTHR42994">
    <property type="entry name" value="PEPTIDASE T"/>
    <property type="match status" value="1"/>
</dbReference>
<dbReference type="InterPro" id="IPR001261">
    <property type="entry name" value="ArgE/DapE_CS"/>
</dbReference>
<dbReference type="PANTHER" id="PTHR42994:SF1">
    <property type="entry name" value="PEPTIDASE T"/>
    <property type="match status" value="1"/>
</dbReference>
<dbReference type="GO" id="GO:0005829">
    <property type="term" value="C:cytosol"/>
    <property type="evidence" value="ECO:0007669"/>
    <property type="project" value="TreeGrafter"/>
</dbReference>
<feature type="binding site" evidence="9 11">
    <location>
        <position position="176"/>
    </location>
    <ligand>
        <name>Zn(2+)</name>
        <dbReference type="ChEBI" id="CHEBI:29105"/>
        <label>2</label>
    </ligand>
</feature>
<dbReference type="PROSITE" id="PS00758">
    <property type="entry name" value="ARGE_DAPE_CPG2_1"/>
    <property type="match status" value="1"/>
</dbReference>
<dbReference type="GO" id="GO:0008237">
    <property type="term" value="F:metallopeptidase activity"/>
    <property type="evidence" value="ECO:0007669"/>
    <property type="project" value="UniProtKB-KW"/>
</dbReference>
<evidence type="ECO:0000256" key="1">
    <source>
        <dbReference type="ARBA" id="ARBA00000870"/>
    </source>
</evidence>
<dbReference type="Gene3D" id="3.30.70.360">
    <property type="match status" value="1"/>
</dbReference>
<feature type="domain" description="Peptidase M20 dimerisation" evidence="12">
    <location>
        <begin position="207"/>
        <end position="307"/>
    </location>
</feature>
<evidence type="ECO:0000256" key="8">
    <source>
        <dbReference type="ARBA" id="ARBA00023049"/>
    </source>
</evidence>
<evidence type="ECO:0000256" key="10">
    <source>
        <dbReference type="PIRSR" id="PIRSR037215-1"/>
    </source>
</evidence>
<organism evidence="13 14">
    <name type="scientific">Erysipelothrix inopinata</name>
    <dbReference type="NCBI Taxonomy" id="225084"/>
    <lineage>
        <taxon>Bacteria</taxon>
        <taxon>Bacillati</taxon>
        <taxon>Bacillota</taxon>
        <taxon>Erysipelotrichia</taxon>
        <taxon>Erysipelotrichales</taxon>
        <taxon>Erysipelotrichaceae</taxon>
        <taxon>Erysipelothrix</taxon>
    </lineage>
</organism>
<keyword evidence="6 9" id="KW-0378">Hydrolase</keyword>
<dbReference type="GO" id="GO:0008270">
    <property type="term" value="F:zinc ion binding"/>
    <property type="evidence" value="ECO:0007669"/>
    <property type="project" value="UniProtKB-UniRule"/>
</dbReference>
<keyword evidence="4 9" id="KW-0645">Protease</keyword>
<dbReference type="NCBIfam" id="NF003976">
    <property type="entry name" value="PRK05469.1"/>
    <property type="match status" value="1"/>
</dbReference>
<comment type="subcellular location">
    <subcellularLocation>
        <location evidence="9">Cytoplasm</location>
    </subcellularLocation>
</comment>
<comment type="cofactor">
    <cofactor evidence="9 11">
        <name>Zn(2+)</name>
        <dbReference type="ChEBI" id="CHEBI:29105"/>
    </cofactor>
    <text evidence="9 11">Binds 2 Zn(2+) ions per subunit.</text>
</comment>
<evidence type="ECO:0000313" key="13">
    <source>
        <dbReference type="EMBL" id="QNN59961.1"/>
    </source>
</evidence>
<keyword evidence="9" id="KW-0963">Cytoplasm</keyword>
<comment type="function">
    <text evidence="9">Cleaves the N-terminal amino acid of tripeptides.</text>
</comment>
<evidence type="ECO:0000256" key="4">
    <source>
        <dbReference type="ARBA" id="ARBA00022670"/>
    </source>
</evidence>
<dbReference type="GO" id="GO:0045148">
    <property type="term" value="F:tripeptide aminopeptidase activity"/>
    <property type="evidence" value="ECO:0007669"/>
    <property type="project" value="UniProtKB-UniRule"/>
</dbReference>
<protein>
    <recommendedName>
        <fullName evidence="9">Peptidase T</fullName>
        <ecNumber evidence="9">3.4.11.4</ecNumber>
    </recommendedName>
    <alternativeName>
        <fullName evidence="9">Aminotripeptidase</fullName>
        <shortName evidence="9">Tripeptidase</shortName>
    </alternativeName>
    <alternativeName>
        <fullName evidence="9">Tripeptide aminopeptidase</fullName>
    </alternativeName>
</protein>
<dbReference type="PIRSF" id="PIRSF037215">
    <property type="entry name" value="Peptidase_M20B"/>
    <property type="match status" value="1"/>
</dbReference>
<gene>
    <name evidence="9 13" type="primary">pepT</name>
    <name evidence="13" type="ORF">H9L01_06110</name>
</gene>
<dbReference type="SUPFAM" id="SSF53187">
    <property type="entry name" value="Zn-dependent exopeptidases"/>
    <property type="match status" value="1"/>
</dbReference>
<reference evidence="13 14" key="1">
    <citation type="submission" date="2020-08" db="EMBL/GenBank/DDBJ databases">
        <title>Genome sequence of Erysipelothrix inopinata DSM 15511T.</title>
        <authorList>
            <person name="Hyun D.-W."/>
            <person name="Bae J.-W."/>
        </authorList>
    </citation>
    <scope>NUCLEOTIDE SEQUENCE [LARGE SCALE GENOMIC DNA]</scope>
    <source>
        <strain evidence="13 14">DSM 15511</strain>
    </source>
</reference>
<evidence type="ECO:0000256" key="6">
    <source>
        <dbReference type="ARBA" id="ARBA00022801"/>
    </source>
</evidence>
<feature type="binding site" evidence="9 11">
    <location>
        <position position="79"/>
    </location>
    <ligand>
        <name>Zn(2+)</name>
        <dbReference type="ChEBI" id="CHEBI:29105"/>
        <label>1</label>
    </ligand>
</feature>
<dbReference type="AlphaFoldDB" id="A0A7G9RWI6"/>
<feature type="binding site" evidence="9 11">
    <location>
        <position position="198"/>
    </location>
    <ligand>
        <name>Zn(2+)</name>
        <dbReference type="ChEBI" id="CHEBI:29105"/>
        <label>1</label>
    </ligand>
</feature>
<sequence length="408" mass="45151">MKNILIERLLRYTKINTRSDGNSESIPSTKIQFDLAHVLLKECEDIGLQNVEMDDHGIVTALLPSNINREVPTIGFLSHMDTADFNSDNVKPRVIEDYDGKDIVLNEELGIVSKTDVFPSLKKHIGKTLVVTDGTTLLGADDKAGIAEIMTAMEYLISHPEIEHGNVRVAFTIDEEIGTGADSFNVEAFGADFAYTVDGSGLGEMEYETFNAAESTVTIKGVSVHPGSAKDTMINASVVAHEFFAALPAEERPEHTEGYEGFYLLTDMTSTIEDAKMTFIIRDHDSIKFNERKEKLETIARELNAKYGANTVTVDTKDSYYNMRNIIEENMSIVDLAKDAMLRLDIKPIIEPVRGGTDGSRLSYMGLPTPNLFTGGENFHGKHEFAVVETMEKATEVIVNIIKINAEK</sequence>
<evidence type="ECO:0000259" key="12">
    <source>
        <dbReference type="Pfam" id="PF07687"/>
    </source>
</evidence>
<dbReference type="InterPro" id="IPR036264">
    <property type="entry name" value="Bact_exopeptidase_dim_dom"/>
</dbReference>
<dbReference type="HAMAP" id="MF_00550">
    <property type="entry name" value="Aminopeptidase_M20"/>
    <property type="match status" value="1"/>
</dbReference>
<dbReference type="InterPro" id="IPR011650">
    <property type="entry name" value="Peptidase_M20_dimer"/>
</dbReference>
<dbReference type="KEGG" id="eio:H9L01_06110"/>
<keyword evidence="5 9" id="KW-0479">Metal-binding</keyword>
<dbReference type="RefSeq" id="WP_187533094.1">
    <property type="nucleotide sequence ID" value="NZ_CBCSHU010000002.1"/>
</dbReference>
<evidence type="ECO:0000256" key="3">
    <source>
        <dbReference type="ARBA" id="ARBA00022438"/>
    </source>
</evidence>
<feature type="binding site" evidence="9 11">
    <location>
        <position position="141"/>
    </location>
    <ligand>
        <name>Zn(2+)</name>
        <dbReference type="ChEBI" id="CHEBI:29105"/>
        <label>1</label>
    </ligand>
</feature>
<accession>A0A7G9RWI6</accession>
<dbReference type="NCBIfam" id="NF009920">
    <property type="entry name" value="PRK13381.1"/>
    <property type="match status" value="1"/>
</dbReference>
<evidence type="ECO:0000256" key="9">
    <source>
        <dbReference type="HAMAP-Rule" id="MF_00550"/>
    </source>
</evidence>
<comment type="catalytic activity">
    <reaction evidence="1 9">
        <text>Release of the N-terminal residue from a tripeptide.</text>
        <dbReference type="EC" id="3.4.11.4"/>
    </reaction>
</comment>
<keyword evidence="8 9" id="KW-0482">Metalloprotease</keyword>
<evidence type="ECO:0000256" key="2">
    <source>
        <dbReference type="ARBA" id="ARBA00009692"/>
    </source>
</evidence>
<evidence type="ECO:0000313" key="14">
    <source>
        <dbReference type="Proteomes" id="UP000515928"/>
    </source>
</evidence>
<keyword evidence="14" id="KW-1185">Reference proteome</keyword>
<dbReference type="PROSITE" id="PS00759">
    <property type="entry name" value="ARGE_DAPE_CPG2_2"/>
    <property type="match status" value="1"/>
</dbReference>
<feature type="binding site" evidence="9 11">
    <location>
        <position position="141"/>
    </location>
    <ligand>
        <name>Zn(2+)</name>
        <dbReference type="ChEBI" id="CHEBI:29105"/>
        <label>2</label>
    </ligand>
</feature>
<evidence type="ECO:0000256" key="7">
    <source>
        <dbReference type="ARBA" id="ARBA00022833"/>
    </source>
</evidence>
<dbReference type="InterPro" id="IPR002933">
    <property type="entry name" value="Peptidase_M20"/>
</dbReference>
<dbReference type="Pfam" id="PF07687">
    <property type="entry name" value="M20_dimer"/>
    <property type="match status" value="1"/>
</dbReference>
<dbReference type="GO" id="GO:0043171">
    <property type="term" value="P:peptide catabolic process"/>
    <property type="evidence" value="ECO:0007669"/>
    <property type="project" value="UniProtKB-UniRule"/>
</dbReference>
<feature type="active site" description="Proton acceptor" evidence="9 10">
    <location>
        <position position="175"/>
    </location>
</feature>
<keyword evidence="7 9" id="KW-0862">Zinc</keyword>
<dbReference type="SUPFAM" id="SSF55031">
    <property type="entry name" value="Bacterial exopeptidase dimerisation domain"/>
    <property type="match status" value="1"/>
</dbReference>
<feature type="binding site" evidence="9 11">
    <location>
        <position position="380"/>
    </location>
    <ligand>
        <name>Zn(2+)</name>
        <dbReference type="ChEBI" id="CHEBI:29105"/>
        <label>2</label>
    </ligand>
</feature>
<dbReference type="Proteomes" id="UP000515928">
    <property type="component" value="Chromosome"/>
</dbReference>
<comment type="similarity">
    <text evidence="2 9">Belongs to the peptidase M20B family.</text>
</comment>
<dbReference type="GO" id="GO:0006508">
    <property type="term" value="P:proteolysis"/>
    <property type="evidence" value="ECO:0007669"/>
    <property type="project" value="UniProtKB-UniRule"/>
</dbReference>
<dbReference type="Pfam" id="PF01546">
    <property type="entry name" value="Peptidase_M20"/>
    <property type="match status" value="1"/>
</dbReference>
<evidence type="ECO:0000256" key="5">
    <source>
        <dbReference type="ARBA" id="ARBA00022723"/>
    </source>
</evidence>
<dbReference type="EC" id="3.4.11.4" evidence="9"/>
<dbReference type="InterPro" id="IPR010161">
    <property type="entry name" value="Peptidase_M20B"/>
</dbReference>
<keyword evidence="3 9" id="KW-0031">Aminopeptidase</keyword>
<name>A0A7G9RWI6_9FIRM</name>
<proteinExistence type="inferred from homology"/>